<evidence type="ECO:0000313" key="2">
    <source>
        <dbReference type="Proteomes" id="UP000794436"/>
    </source>
</evidence>
<evidence type="ECO:0008006" key="3">
    <source>
        <dbReference type="Google" id="ProtNLM"/>
    </source>
</evidence>
<dbReference type="SUPFAM" id="SSF52047">
    <property type="entry name" value="RNI-like"/>
    <property type="match status" value="1"/>
</dbReference>
<proteinExistence type="predicted"/>
<keyword evidence="2" id="KW-1185">Reference proteome</keyword>
<dbReference type="Gene3D" id="3.80.10.10">
    <property type="entry name" value="Ribonuclease Inhibitor"/>
    <property type="match status" value="1"/>
</dbReference>
<organism evidence="1 2">
    <name type="scientific">Pythium oligandrum</name>
    <name type="common">Mycoparasitic fungus</name>
    <dbReference type="NCBI Taxonomy" id="41045"/>
    <lineage>
        <taxon>Eukaryota</taxon>
        <taxon>Sar</taxon>
        <taxon>Stramenopiles</taxon>
        <taxon>Oomycota</taxon>
        <taxon>Peronosporomycetes</taxon>
        <taxon>Pythiales</taxon>
        <taxon>Pythiaceae</taxon>
        <taxon>Pythium</taxon>
    </lineage>
</organism>
<sequence>MTDDTAFESLLQPLWDAIPRGHLQIQHDTANGGLRKELYAFRIEVPPPEDSPRQPRRFGSQVQPPVSPLSVHFEQRQLEIIELLLLASLVNPQVFMRLAREHISFTPTFPSPVGWHHIANNQVLPCRLVVEYTGHFKWSDHPQPPRDILSLLLRPTLRASEWNVVSEARKALLAMAWSQSVRQEWEAMKIPVCVRVTVEEDTDTVEAVVRHLCALQQARSDRIMHSTLPHKGEEAGRENPFHADSVELICEHIQESHSFAEWLKNLTACGLAIRRFHLNEHLEGQAAVAEIVRAATAISSTGITKDSTYLHGAHIIEHEIGYSNNCLAFCSGLMHSRGVEHVKLRRLLDDDQSVNWYRVLYALFHASATHSIRSLEFCDMEIQDDGLQRIRDFLQAPQPLQVMCEPDLTYRVSSPSNLGSLVALKEGAPVSFDSELSNKDECVTVSSTTTQFPVIDSEGDVISILVPCYGECWVDASDVVSMVANPFESDLDKQWKLRSHDITHLKFFFDVEQQTDGILELLELVGKPLTSLTIDLPGLSGSEALDLDDIWAFCPNLTEFSIVGTYLTSLDTFIQAFESGTCRLTSLDVLGCDVEDQDSVVAFATAIGDPSTALSRSLKHLRISLVQKYRREEGLIDEDVAELFVSALKTNQRLSFFELQLSDNVCKTCKNEVDAHSEVYLNIVCNPPPLRARRAFLSVVKRAQSESKEGSLARLDAHVLSRIFEMAAESEQRAVFFTERSEHYGQ</sequence>
<comment type="caution">
    <text evidence="1">The sequence shown here is derived from an EMBL/GenBank/DDBJ whole genome shotgun (WGS) entry which is preliminary data.</text>
</comment>
<reference evidence="1" key="1">
    <citation type="submission" date="2019-03" db="EMBL/GenBank/DDBJ databases">
        <title>Long read genome sequence of the mycoparasitic Pythium oligandrum ATCC 38472 isolated from sugarbeet rhizosphere.</title>
        <authorList>
            <person name="Gaulin E."/>
        </authorList>
    </citation>
    <scope>NUCLEOTIDE SEQUENCE</scope>
    <source>
        <strain evidence="1">ATCC 38472_TT</strain>
    </source>
</reference>
<evidence type="ECO:0000313" key="1">
    <source>
        <dbReference type="EMBL" id="TMW56741.1"/>
    </source>
</evidence>
<protein>
    <recommendedName>
        <fullName evidence="3">RNI-like protein</fullName>
    </recommendedName>
</protein>
<name>A0A8K1C5C7_PYTOL</name>
<dbReference type="OrthoDB" id="124020at2759"/>
<dbReference type="InterPro" id="IPR032675">
    <property type="entry name" value="LRR_dom_sf"/>
</dbReference>
<dbReference type="Proteomes" id="UP000794436">
    <property type="component" value="Unassembled WGS sequence"/>
</dbReference>
<accession>A0A8K1C5C7</accession>
<gene>
    <name evidence="1" type="ORF">Poli38472_006751</name>
</gene>
<dbReference type="AlphaFoldDB" id="A0A8K1C5C7"/>
<dbReference type="EMBL" id="SPLM01000145">
    <property type="protein sequence ID" value="TMW56741.1"/>
    <property type="molecule type" value="Genomic_DNA"/>
</dbReference>